<evidence type="ECO:0000256" key="5">
    <source>
        <dbReference type="ARBA" id="ARBA00022801"/>
    </source>
</evidence>
<dbReference type="InterPro" id="IPR043472">
    <property type="entry name" value="Macro_dom-like"/>
</dbReference>
<dbReference type="GO" id="GO:0005737">
    <property type="term" value="C:cytoplasm"/>
    <property type="evidence" value="ECO:0007669"/>
    <property type="project" value="InterPro"/>
</dbReference>
<comment type="catalytic activity">
    <reaction evidence="6">
        <text>an S-substituted L-cysteinylglycine + H2O = an S-substituted L-cysteine + glycine</text>
        <dbReference type="Rhea" id="RHEA:60444"/>
        <dbReference type="ChEBI" id="CHEBI:15377"/>
        <dbReference type="ChEBI" id="CHEBI:57305"/>
        <dbReference type="ChEBI" id="CHEBI:58717"/>
        <dbReference type="ChEBI" id="CHEBI:143103"/>
        <dbReference type="EC" id="3.4.13.23"/>
    </reaction>
    <physiologicalReaction direction="left-to-right" evidence="6">
        <dbReference type="Rhea" id="RHEA:60445"/>
    </physiologicalReaction>
</comment>
<comment type="catalytic activity">
    <reaction evidence="13">
        <text>S-benzyl-L-cysteinylglycine + H2O = S-benzyl-L-cysteine + glycine</text>
        <dbReference type="Rhea" id="RHEA:62568"/>
        <dbReference type="ChEBI" id="CHEBI:15377"/>
        <dbReference type="ChEBI" id="CHEBI:57305"/>
        <dbReference type="ChEBI" id="CHEBI:145802"/>
        <dbReference type="ChEBI" id="CHEBI:145803"/>
    </reaction>
    <physiologicalReaction direction="left-to-right" evidence="13">
        <dbReference type="Rhea" id="RHEA:62569"/>
    </physiologicalReaction>
</comment>
<evidence type="ECO:0000259" key="15">
    <source>
        <dbReference type="PROSITE" id="PS00631"/>
    </source>
</evidence>
<evidence type="ECO:0000256" key="7">
    <source>
        <dbReference type="ARBA" id="ARBA00023625"/>
    </source>
</evidence>
<dbReference type="CDD" id="cd00433">
    <property type="entry name" value="Peptidase_M17"/>
    <property type="match status" value="1"/>
</dbReference>
<comment type="catalytic activity">
    <reaction evidence="14">
        <text>L-cysteinylglycine + H2O = L-cysteine + glycine</text>
        <dbReference type="Rhea" id="RHEA:28783"/>
        <dbReference type="ChEBI" id="CHEBI:15377"/>
        <dbReference type="ChEBI" id="CHEBI:35235"/>
        <dbReference type="ChEBI" id="CHEBI:57305"/>
        <dbReference type="ChEBI" id="CHEBI:61694"/>
    </reaction>
    <physiologicalReaction direction="left-to-right" evidence="14">
        <dbReference type="Rhea" id="RHEA:28784"/>
    </physiologicalReaction>
</comment>
<protein>
    <recommendedName>
        <fullName evidence="2">Cytosol aminopeptidase</fullName>
        <ecNumber evidence="7">3.4.13.23</ecNumber>
    </recommendedName>
    <alternativeName>
        <fullName evidence="10">Cysteinylglycine-S-conjugate dipeptidase</fullName>
    </alternativeName>
    <alternativeName>
        <fullName evidence="11">Leucine aminopeptidase 3</fullName>
    </alternativeName>
    <alternativeName>
        <fullName evidence="9">Proline aminopeptidase</fullName>
    </alternativeName>
    <alternativeName>
        <fullName evidence="8">Prolyl aminopeptidase</fullName>
    </alternativeName>
</protein>
<evidence type="ECO:0000256" key="3">
    <source>
        <dbReference type="ARBA" id="ARBA00022438"/>
    </source>
</evidence>
<comment type="caution">
    <text evidence="16">The sequence shown here is derived from an EMBL/GenBank/DDBJ whole genome shotgun (WGS) entry which is preliminary data.</text>
</comment>
<evidence type="ECO:0000256" key="9">
    <source>
        <dbReference type="ARBA" id="ARBA00030930"/>
    </source>
</evidence>
<evidence type="ECO:0000256" key="2">
    <source>
        <dbReference type="ARBA" id="ARBA00014190"/>
    </source>
</evidence>
<dbReference type="PROSITE" id="PS00631">
    <property type="entry name" value="CYTOSOL_AP"/>
    <property type="match status" value="1"/>
</dbReference>
<dbReference type="PRINTS" id="PR00481">
    <property type="entry name" value="LAMNOPPTDASE"/>
</dbReference>
<evidence type="ECO:0000256" key="10">
    <source>
        <dbReference type="ARBA" id="ARBA00030997"/>
    </source>
</evidence>
<evidence type="ECO:0000256" key="6">
    <source>
        <dbReference type="ARBA" id="ARBA00023511"/>
    </source>
</evidence>
<gene>
    <name evidence="16" type="ORF">RDWZM_000653</name>
</gene>
<dbReference type="Pfam" id="PF00883">
    <property type="entry name" value="Peptidase_M17"/>
    <property type="match status" value="1"/>
</dbReference>
<evidence type="ECO:0000256" key="8">
    <source>
        <dbReference type="ARBA" id="ARBA00029605"/>
    </source>
</evidence>
<dbReference type="Gene3D" id="3.40.220.10">
    <property type="entry name" value="Leucine Aminopeptidase, subunit E, domain 1"/>
    <property type="match status" value="1"/>
</dbReference>
<dbReference type="InterPro" id="IPR008283">
    <property type="entry name" value="Peptidase_M17_N"/>
</dbReference>
<dbReference type="GO" id="GO:0070006">
    <property type="term" value="F:metalloaminopeptidase activity"/>
    <property type="evidence" value="ECO:0007669"/>
    <property type="project" value="InterPro"/>
</dbReference>
<feature type="domain" description="Cytosol aminopeptidase" evidence="15">
    <location>
        <begin position="334"/>
        <end position="341"/>
    </location>
</feature>
<dbReference type="Proteomes" id="UP001142055">
    <property type="component" value="Chromosome 1"/>
</dbReference>
<evidence type="ECO:0000256" key="11">
    <source>
        <dbReference type="ARBA" id="ARBA00031564"/>
    </source>
</evidence>
<evidence type="ECO:0000256" key="13">
    <source>
        <dbReference type="ARBA" id="ARBA00047881"/>
    </source>
</evidence>
<keyword evidence="5" id="KW-0378">Hydrolase</keyword>
<dbReference type="AlphaFoldDB" id="A0A9Q0M995"/>
<dbReference type="InterPro" id="IPR011356">
    <property type="entry name" value="Leucine_aapep/pepB"/>
</dbReference>
<keyword evidence="4" id="KW-0645">Protease</keyword>
<evidence type="ECO:0000256" key="4">
    <source>
        <dbReference type="ARBA" id="ARBA00022670"/>
    </source>
</evidence>
<evidence type="ECO:0000256" key="1">
    <source>
        <dbReference type="ARBA" id="ARBA00009528"/>
    </source>
</evidence>
<evidence type="ECO:0000256" key="14">
    <source>
        <dbReference type="ARBA" id="ARBA00049107"/>
    </source>
</evidence>
<dbReference type="SUPFAM" id="SSF52949">
    <property type="entry name" value="Macro domain-like"/>
    <property type="match status" value="1"/>
</dbReference>
<dbReference type="PANTHER" id="PTHR11963:SF23">
    <property type="entry name" value="CYTOSOL AMINOPEPTIDASE"/>
    <property type="match status" value="1"/>
</dbReference>
<keyword evidence="17" id="KW-1185">Reference proteome</keyword>
<dbReference type="SUPFAM" id="SSF53187">
    <property type="entry name" value="Zn-dependent exopeptidases"/>
    <property type="match status" value="1"/>
</dbReference>
<organism evidence="16 17">
    <name type="scientific">Blomia tropicalis</name>
    <name type="common">Mite</name>
    <dbReference type="NCBI Taxonomy" id="40697"/>
    <lineage>
        <taxon>Eukaryota</taxon>
        <taxon>Metazoa</taxon>
        <taxon>Ecdysozoa</taxon>
        <taxon>Arthropoda</taxon>
        <taxon>Chelicerata</taxon>
        <taxon>Arachnida</taxon>
        <taxon>Acari</taxon>
        <taxon>Acariformes</taxon>
        <taxon>Sarcoptiformes</taxon>
        <taxon>Astigmata</taxon>
        <taxon>Glycyphagoidea</taxon>
        <taxon>Echimyopodidae</taxon>
        <taxon>Blomia</taxon>
    </lineage>
</organism>
<name>A0A9Q0M995_BLOTA</name>
<sequence length="493" mass="53869">MGKVKKAVLLGVYENSNDPEGFVFTPTASKINNLTNGLLEQNIKLVGPLKKNKVLTFFGLHAEYPAIAVTGLGSMNASYNELEEVDEKRENVRSSIAAGVLKLREIGAFDTIDIDPCNDAMAAAEGSNLAVFYYDDLKSESLKKKRMKFNLIQNEESDNEKWITGTLNAEGQNLCRWLKETPANLMTPTIFAQVAVERLSKLGVTVQVRDRKWAESMGMGSFLSVSNGSEQPPVFLEMHYNNAPNTKPVVFVGKGITFDSGGISIKQSADMDRMRADMGGAANVLATIYTLASKKAPVNIIGLTPLTENLPSGRATKPGDVVTAMNGKTIQVDNTDAEGRLVLADGLCYAHKFDPLLILDIATLTGAIGVALGSSATGVFTTSSKYWDVLHKCGIETGDRVWRMPLFKHFTKQVVDSQLADLDNLGKYRGKGGSCVAAAFLKEFVVHPNWMHLDIAGVMDNKDEVTYLNKGMSGRPMRTLVKFVEDIFNNKMF</sequence>
<dbReference type="GO" id="GO:0006508">
    <property type="term" value="P:proteolysis"/>
    <property type="evidence" value="ECO:0007669"/>
    <property type="project" value="UniProtKB-KW"/>
</dbReference>
<dbReference type="PANTHER" id="PTHR11963">
    <property type="entry name" value="LEUCINE AMINOPEPTIDASE-RELATED"/>
    <property type="match status" value="1"/>
</dbReference>
<comment type="function">
    <text evidence="12">Cytosolic metallopeptidase that catalyzes the removal of unsubstituted N-terminal hydrophobic amino acids from various peptides. The presence of Zn(2+) ions is essential for the peptidase activity, and the association with other cofactors can modulate the substrate spectificity of the enzyme. For instance, in the presence of Mn(2+), it displays a specific Cys-Gly hydrolyzing activity of Cys-Gly-S-conjugates. Involved in the metabolism of glutathione and in the degradation of glutathione S-conjugates, which may play a role in the control of the cell redox status.</text>
</comment>
<reference evidence="16" key="1">
    <citation type="submission" date="2022-12" db="EMBL/GenBank/DDBJ databases">
        <title>Genome assemblies of Blomia tropicalis.</title>
        <authorList>
            <person name="Cui Y."/>
        </authorList>
    </citation>
    <scope>NUCLEOTIDE SEQUENCE</scope>
    <source>
        <tissue evidence="16">Adult mites</tissue>
    </source>
</reference>
<dbReference type="Gene3D" id="3.40.630.10">
    <property type="entry name" value="Zn peptidases"/>
    <property type="match status" value="1"/>
</dbReference>
<dbReference type="OMA" id="WPMPLPE"/>
<keyword evidence="3" id="KW-0031">Aminopeptidase</keyword>
<dbReference type="InterPro" id="IPR000819">
    <property type="entry name" value="Peptidase_M17_C"/>
</dbReference>
<proteinExistence type="inferred from homology"/>
<dbReference type="Pfam" id="PF02789">
    <property type="entry name" value="Peptidase_M17_N"/>
    <property type="match status" value="1"/>
</dbReference>
<evidence type="ECO:0000313" key="16">
    <source>
        <dbReference type="EMBL" id="KAJ6222108.1"/>
    </source>
</evidence>
<accession>A0A9Q0M995</accession>
<evidence type="ECO:0000256" key="12">
    <source>
        <dbReference type="ARBA" id="ARBA00045966"/>
    </source>
</evidence>
<evidence type="ECO:0000313" key="17">
    <source>
        <dbReference type="Proteomes" id="UP001142055"/>
    </source>
</evidence>
<dbReference type="EMBL" id="JAPWDV010000001">
    <property type="protein sequence ID" value="KAJ6222108.1"/>
    <property type="molecule type" value="Genomic_DNA"/>
</dbReference>
<comment type="similarity">
    <text evidence="1">Belongs to the peptidase M17 family.</text>
</comment>
<dbReference type="GO" id="GO:0030145">
    <property type="term" value="F:manganese ion binding"/>
    <property type="evidence" value="ECO:0007669"/>
    <property type="project" value="InterPro"/>
</dbReference>
<dbReference type="EC" id="3.4.13.23" evidence="7"/>